<evidence type="ECO:0000313" key="7">
    <source>
        <dbReference type="Proteomes" id="UP000076871"/>
    </source>
</evidence>
<dbReference type="InterPro" id="IPR038973">
    <property type="entry name" value="MutL/Mlh/Pms-like"/>
</dbReference>
<evidence type="ECO:0000259" key="4">
    <source>
        <dbReference type="SMART" id="SM00853"/>
    </source>
</evidence>
<feature type="compositionally biased region" description="Basic and acidic residues" evidence="3">
    <location>
        <begin position="506"/>
        <end position="522"/>
    </location>
</feature>
<evidence type="ECO:0000313" key="6">
    <source>
        <dbReference type="EMBL" id="KZT06406.1"/>
    </source>
</evidence>
<evidence type="ECO:0000256" key="2">
    <source>
        <dbReference type="ARBA" id="ARBA00022763"/>
    </source>
</evidence>
<dbReference type="Gene3D" id="3.30.1540.20">
    <property type="entry name" value="MutL, C-terminal domain, dimerisation subdomain"/>
    <property type="match status" value="2"/>
</dbReference>
<dbReference type="RefSeq" id="XP_040764146.1">
    <property type="nucleotide sequence ID" value="XM_040912574.1"/>
</dbReference>
<comment type="similarity">
    <text evidence="1">Belongs to the DNA mismatch repair MutL/HexB family.</text>
</comment>
<dbReference type="OrthoDB" id="429932at2759"/>
<proteinExistence type="inferred from homology"/>
<dbReference type="Gene3D" id="3.30.565.10">
    <property type="entry name" value="Histidine kinase-like ATPase, C-terminal domain"/>
    <property type="match status" value="1"/>
</dbReference>
<dbReference type="InterPro" id="IPR014721">
    <property type="entry name" value="Ribsml_uS5_D2-typ_fold_subgr"/>
</dbReference>
<dbReference type="Gene3D" id="3.30.230.10">
    <property type="match status" value="1"/>
</dbReference>
<protein>
    <recommendedName>
        <fullName evidence="8">MutL C-terminal dimerisation domain-containing protein</fullName>
    </recommendedName>
</protein>
<evidence type="ECO:0000256" key="3">
    <source>
        <dbReference type="SAM" id="MobiDB-lite"/>
    </source>
</evidence>
<accession>A0A165E7S9</accession>
<dbReference type="STRING" id="1314785.A0A165E7S9"/>
<dbReference type="PANTHER" id="PTHR10073:SF47">
    <property type="entry name" value="DNA MISMATCH REPAIR PROTEIN MLH3"/>
    <property type="match status" value="1"/>
</dbReference>
<dbReference type="Pfam" id="PF13589">
    <property type="entry name" value="HATPase_c_3"/>
    <property type="match status" value="1"/>
</dbReference>
<dbReference type="InterPro" id="IPR036890">
    <property type="entry name" value="HATPase_C_sf"/>
</dbReference>
<evidence type="ECO:0000256" key="1">
    <source>
        <dbReference type="ARBA" id="ARBA00006082"/>
    </source>
</evidence>
<name>A0A165E7S9_9APHY</name>
<dbReference type="GO" id="GO:0016887">
    <property type="term" value="F:ATP hydrolysis activity"/>
    <property type="evidence" value="ECO:0007669"/>
    <property type="project" value="InterPro"/>
</dbReference>
<dbReference type="InterPro" id="IPR014790">
    <property type="entry name" value="MutL_C"/>
</dbReference>
<dbReference type="GO" id="GO:0006298">
    <property type="term" value="P:mismatch repair"/>
    <property type="evidence" value="ECO:0007669"/>
    <property type="project" value="InterPro"/>
</dbReference>
<dbReference type="InParanoid" id="A0A165E7S9"/>
<sequence length="882" mass="98815">MDSKQQPVIERLSLTTQSRIRSTQILISLPQIISEFVQNSLDAGAGNVDIGIDCEEWSCWVRDDGSGISRDGFDVLAGSSQVGRYGTSKAYSPDSLGQVSTFGFRGEALASAADLSCIEISSRTARSRESWSVILKGGDVLYNGPSVRWRRESPGTVVSVRDAFYNLPIRRRSHPSASKTIELVRKDIETFALVSPHVSFTLENLAENKGESSRMSRVMTVPKTASSLAAFRHLYGRALVEHAEEINESSGDTNLQGFISLDGAQSKAYQFLYVNRHPMSPCVIHRIIDAAFARSSFAKHALNEEGEDDRPFSNVRRSPRKSEKKPVYVLNLLIPPRSVDNCLEPAKSAVHLQNADAAHAFLSSVVETFLERHGFLMSGTSRTHITTLGENGHCEPSHKKRRKIVSGRERQPSTEPAVPVQRHDRLDSPHTHAEMPILVHPEIHAHDLPEPNGGMFQALWTDPSTGERFVVDTRTGNSYSMHARSNLYAKIDELPVQRRRTLGPLARKDGEGRSDTKQKDNLPEWMKNALETNEVYSMAEPRIRSVNISSATMAGVDGFRHDCSHHEEYFDITRGGQRGTVWRNRWQEIGASQIRDGRFAKTDLRKARVLGQIDRKFIACIVDSDSSDKMDGNKSVGRTLILIDQHAADERVRVERFLRELCVGFLGYRTASGPLAYGDVEDSPDLNRGGVRTRELSSPVPILLTRRESSKIAEEDIQTAFKCWGIRFLLPDSQQREEVDILDQNRGQDSMNSYAQVFVSNIPEIVADKLLTGDELKELVKGYLATLEMEGLPTTPRGQPEAFSEGDEDLVWQKAMRWCPRQLLELVNSKACRGAIMFNDSLTTEQCSRLVQQLSETIFPFQCAHDHRSCRLWNLDENTGVR</sequence>
<feature type="domain" description="MutL C-terminal dimerisation" evidence="4">
    <location>
        <begin position="609"/>
        <end position="842"/>
    </location>
</feature>
<feature type="region of interest" description="Disordered" evidence="3">
    <location>
        <begin position="501"/>
        <end position="522"/>
    </location>
</feature>
<dbReference type="SUPFAM" id="SSF55874">
    <property type="entry name" value="ATPase domain of HSP90 chaperone/DNA topoisomerase II/histidine kinase"/>
    <property type="match status" value="1"/>
</dbReference>
<dbReference type="PROSITE" id="PS00058">
    <property type="entry name" value="DNA_MISMATCH_REPAIR_1"/>
    <property type="match status" value="1"/>
</dbReference>
<organism evidence="6 7">
    <name type="scientific">Laetiporus sulphureus 93-53</name>
    <dbReference type="NCBI Taxonomy" id="1314785"/>
    <lineage>
        <taxon>Eukaryota</taxon>
        <taxon>Fungi</taxon>
        <taxon>Dikarya</taxon>
        <taxon>Basidiomycota</taxon>
        <taxon>Agaricomycotina</taxon>
        <taxon>Agaricomycetes</taxon>
        <taxon>Polyporales</taxon>
        <taxon>Laetiporus</taxon>
    </lineage>
</organism>
<dbReference type="SMART" id="SM00853">
    <property type="entry name" value="MutL_C"/>
    <property type="match status" value="1"/>
</dbReference>
<dbReference type="InterPro" id="IPR020568">
    <property type="entry name" value="Ribosomal_Su5_D2-typ_SF"/>
</dbReference>
<dbReference type="SUPFAM" id="SSF54211">
    <property type="entry name" value="Ribosomal protein S5 domain 2-like"/>
    <property type="match status" value="1"/>
</dbReference>
<dbReference type="GO" id="GO:0030983">
    <property type="term" value="F:mismatched DNA binding"/>
    <property type="evidence" value="ECO:0007669"/>
    <property type="project" value="InterPro"/>
</dbReference>
<dbReference type="GO" id="GO:0032300">
    <property type="term" value="C:mismatch repair complex"/>
    <property type="evidence" value="ECO:0007669"/>
    <property type="project" value="InterPro"/>
</dbReference>
<keyword evidence="2" id="KW-0227">DNA damage</keyword>
<feature type="domain" description="DNA mismatch repair protein S5" evidence="5">
    <location>
        <begin position="231"/>
        <end position="371"/>
    </location>
</feature>
<dbReference type="InterPro" id="IPR042120">
    <property type="entry name" value="MutL_C_dimsub"/>
</dbReference>
<dbReference type="SMART" id="SM01340">
    <property type="entry name" value="DNA_mis_repair"/>
    <property type="match status" value="1"/>
</dbReference>
<reference evidence="6 7" key="1">
    <citation type="journal article" date="2016" name="Mol. Biol. Evol.">
        <title>Comparative Genomics of Early-Diverging Mushroom-Forming Fungi Provides Insights into the Origins of Lignocellulose Decay Capabilities.</title>
        <authorList>
            <person name="Nagy L.G."/>
            <person name="Riley R."/>
            <person name="Tritt A."/>
            <person name="Adam C."/>
            <person name="Daum C."/>
            <person name="Floudas D."/>
            <person name="Sun H."/>
            <person name="Yadav J.S."/>
            <person name="Pangilinan J."/>
            <person name="Larsson K.H."/>
            <person name="Matsuura K."/>
            <person name="Barry K."/>
            <person name="Labutti K."/>
            <person name="Kuo R."/>
            <person name="Ohm R.A."/>
            <person name="Bhattacharya S.S."/>
            <person name="Shirouzu T."/>
            <person name="Yoshinaga Y."/>
            <person name="Martin F.M."/>
            <person name="Grigoriev I.V."/>
            <person name="Hibbett D.S."/>
        </authorList>
    </citation>
    <scope>NUCLEOTIDE SEQUENCE [LARGE SCALE GENOMIC DNA]</scope>
    <source>
        <strain evidence="6 7">93-53</strain>
    </source>
</reference>
<dbReference type="InterPro" id="IPR013507">
    <property type="entry name" value="DNA_mismatch_S5_2-like"/>
</dbReference>
<dbReference type="PANTHER" id="PTHR10073">
    <property type="entry name" value="DNA MISMATCH REPAIR PROTEIN MLH, PMS, MUTL"/>
    <property type="match status" value="1"/>
</dbReference>
<keyword evidence="7" id="KW-1185">Reference proteome</keyword>
<dbReference type="SUPFAM" id="SSF118116">
    <property type="entry name" value="DNA mismatch repair protein MutL"/>
    <property type="match status" value="1"/>
</dbReference>
<dbReference type="GO" id="GO:0061982">
    <property type="term" value="P:meiosis I cell cycle process"/>
    <property type="evidence" value="ECO:0007669"/>
    <property type="project" value="UniProtKB-ARBA"/>
</dbReference>
<dbReference type="InterPro" id="IPR037198">
    <property type="entry name" value="MutL_C_sf"/>
</dbReference>
<dbReference type="GO" id="GO:0005524">
    <property type="term" value="F:ATP binding"/>
    <property type="evidence" value="ECO:0007669"/>
    <property type="project" value="InterPro"/>
</dbReference>
<dbReference type="AlphaFoldDB" id="A0A165E7S9"/>
<dbReference type="EMBL" id="KV427624">
    <property type="protein sequence ID" value="KZT06406.1"/>
    <property type="molecule type" value="Genomic_DNA"/>
</dbReference>
<dbReference type="Pfam" id="PF01119">
    <property type="entry name" value="DNA_mis_repair"/>
    <property type="match status" value="1"/>
</dbReference>
<gene>
    <name evidence="6" type="ORF">LAESUDRAFT_759256</name>
</gene>
<dbReference type="Proteomes" id="UP000076871">
    <property type="component" value="Unassembled WGS sequence"/>
</dbReference>
<evidence type="ECO:0008006" key="8">
    <source>
        <dbReference type="Google" id="ProtNLM"/>
    </source>
</evidence>
<evidence type="ECO:0000259" key="5">
    <source>
        <dbReference type="SMART" id="SM01340"/>
    </source>
</evidence>
<feature type="region of interest" description="Disordered" evidence="3">
    <location>
        <begin position="387"/>
        <end position="421"/>
    </location>
</feature>
<dbReference type="GeneID" id="63829602"/>
<dbReference type="InterPro" id="IPR014762">
    <property type="entry name" value="DNA_mismatch_repair_CS"/>
</dbReference>
<dbReference type="GO" id="GO:0140664">
    <property type="term" value="F:ATP-dependent DNA damage sensor activity"/>
    <property type="evidence" value="ECO:0007669"/>
    <property type="project" value="InterPro"/>
</dbReference>